<dbReference type="Pfam" id="PF00096">
    <property type="entry name" value="zf-C2H2"/>
    <property type="match status" value="2"/>
</dbReference>
<dbReference type="AlphaFoldDB" id="A0A2N1J6T2"/>
<reference evidence="7 8" key="1">
    <citation type="submission" date="2017-10" db="EMBL/GenBank/DDBJ databases">
        <title>A novel species of cold-tolerant Malassezia isolated from bats.</title>
        <authorList>
            <person name="Lorch J.M."/>
            <person name="Palmer J.M."/>
            <person name="Vanderwolf K.J."/>
            <person name="Schmidt K.Z."/>
            <person name="Verant M.L."/>
            <person name="Weller T.J."/>
            <person name="Blehert D.S."/>
        </authorList>
    </citation>
    <scope>NUCLEOTIDE SEQUENCE [LARGE SCALE GENOMIC DNA]</scope>
    <source>
        <strain evidence="7 8">NWHC:44797-103</strain>
    </source>
</reference>
<evidence type="ECO:0000256" key="4">
    <source>
        <dbReference type="PROSITE-ProRule" id="PRU00042"/>
    </source>
</evidence>
<evidence type="ECO:0000256" key="3">
    <source>
        <dbReference type="ARBA" id="ARBA00022833"/>
    </source>
</evidence>
<evidence type="ECO:0000256" key="5">
    <source>
        <dbReference type="SAM" id="MobiDB-lite"/>
    </source>
</evidence>
<dbReference type="InterPro" id="IPR013087">
    <property type="entry name" value="Znf_C2H2_type"/>
</dbReference>
<dbReference type="InterPro" id="IPR036236">
    <property type="entry name" value="Znf_C2H2_sf"/>
</dbReference>
<feature type="region of interest" description="Disordered" evidence="5">
    <location>
        <begin position="319"/>
        <end position="362"/>
    </location>
</feature>
<evidence type="ECO:0000259" key="6">
    <source>
        <dbReference type="PROSITE" id="PS50157"/>
    </source>
</evidence>
<keyword evidence="2 4" id="KW-0863">Zinc-finger</keyword>
<sequence length="667" mass="72462">MDTAVWNMQDSKLAPSMMASSHAQALSPADGMHAPFGSTISTTAQAALYHGSNSFPPPQEMPGHGDTLQHGSNSHLGPGAPQEARWAMLPHGDLAPEINHASLPGKDNDAALMSVLSASAPAPSFTVMRSETPIPVQNMLLPADLALPQPNTHMAIAGDRASLQVTPIPYDLQDAPGQAPASSQDARRMDNAQLRNFLKLDVDMGFVADERNASPNLLQPVFGWKKRRSVSDVGPRTPSWLGLAADNAVSPMDELPFEAPTRDSALNFEALQIRVDEQKRPDISITTPADAAQTLHSLSTSTCTAHTDYVPIPGMPAQHSASPPFVQTQSTYEPHTGPVRSRAGTRSPRSSSPYATPMRSVTPDAPELHFQVNEQDVATARMSQWRFPCANPLQDTLHPMDAITRRQDLLSVPDMEMRSLGRVGRRHLRTAMSEDLQASTRSTMHGMGHSMDWQKPPVSSVSMMQINPGFAPEMHNRSLSPEMVRWATQNMSGIALQEQQLLAMNQEALNSGRTTPIRSPTPGDLSPSPSSTIPSPSPSSDMTPLRAAQTRTPVVTTSAAQAASASRRKAEAVFTCPFPDCGSTFTRQYNLRGHMRSHMDQRPFKCTWPGCGRSFARTHDCKRHHNLHLNIKPYTCEGCGKTFARLDALNRHNKSEGGACACTETDE</sequence>
<organism evidence="7 8">
    <name type="scientific">Malassezia vespertilionis</name>
    <dbReference type="NCBI Taxonomy" id="2020962"/>
    <lineage>
        <taxon>Eukaryota</taxon>
        <taxon>Fungi</taxon>
        <taxon>Dikarya</taxon>
        <taxon>Basidiomycota</taxon>
        <taxon>Ustilaginomycotina</taxon>
        <taxon>Malasseziomycetes</taxon>
        <taxon>Malasseziales</taxon>
        <taxon>Malasseziaceae</taxon>
        <taxon>Malassezia</taxon>
    </lineage>
</organism>
<dbReference type="STRING" id="2020962.A0A2N1J6T2"/>
<dbReference type="GO" id="GO:0000981">
    <property type="term" value="F:DNA-binding transcription factor activity, RNA polymerase II-specific"/>
    <property type="evidence" value="ECO:0007669"/>
    <property type="project" value="TreeGrafter"/>
</dbReference>
<dbReference type="SMART" id="SM00355">
    <property type="entry name" value="ZnF_C2H2"/>
    <property type="match status" value="3"/>
</dbReference>
<feature type="compositionally biased region" description="Polar residues" evidence="5">
    <location>
        <begin position="319"/>
        <end position="333"/>
    </location>
</feature>
<dbReference type="GO" id="GO:0000978">
    <property type="term" value="F:RNA polymerase II cis-regulatory region sequence-specific DNA binding"/>
    <property type="evidence" value="ECO:0007669"/>
    <property type="project" value="TreeGrafter"/>
</dbReference>
<feature type="region of interest" description="Disordered" evidence="5">
    <location>
        <begin position="52"/>
        <end position="82"/>
    </location>
</feature>
<evidence type="ECO:0000313" key="8">
    <source>
        <dbReference type="Proteomes" id="UP000232875"/>
    </source>
</evidence>
<dbReference type="EMBL" id="KZ454998">
    <property type="protein sequence ID" value="PKI82270.1"/>
    <property type="molecule type" value="Genomic_DNA"/>
</dbReference>
<name>A0A2N1J6T2_9BASI</name>
<dbReference type="SUPFAM" id="SSF57667">
    <property type="entry name" value="beta-beta-alpha zinc fingers"/>
    <property type="match status" value="3"/>
</dbReference>
<dbReference type="OrthoDB" id="4748970at2759"/>
<protein>
    <recommendedName>
        <fullName evidence="6">C2H2-type domain-containing protein</fullName>
    </recommendedName>
</protein>
<proteinExistence type="predicted"/>
<dbReference type="GO" id="GO:0008270">
    <property type="term" value="F:zinc ion binding"/>
    <property type="evidence" value="ECO:0007669"/>
    <property type="project" value="UniProtKB-KW"/>
</dbReference>
<evidence type="ECO:0000256" key="2">
    <source>
        <dbReference type="ARBA" id="ARBA00022771"/>
    </source>
</evidence>
<keyword evidence="3" id="KW-0862">Zinc</keyword>
<evidence type="ECO:0000256" key="1">
    <source>
        <dbReference type="ARBA" id="ARBA00022723"/>
    </source>
</evidence>
<keyword evidence="1" id="KW-0479">Metal-binding</keyword>
<dbReference type="FunFam" id="3.30.160.60:FF:000007">
    <property type="entry name" value="Basic krueppel-like factor 3"/>
    <property type="match status" value="1"/>
</dbReference>
<dbReference type="Proteomes" id="UP000232875">
    <property type="component" value="Unassembled WGS sequence"/>
</dbReference>
<gene>
    <name evidence="7" type="ORF">MVES_003810</name>
</gene>
<keyword evidence="8" id="KW-1185">Reference proteome</keyword>
<dbReference type="Gene3D" id="3.30.160.60">
    <property type="entry name" value="Classic Zinc Finger"/>
    <property type="match status" value="3"/>
</dbReference>
<feature type="domain" description="C2H2-type" evidence="6">
    <location>
        <begin position="604"/>
        <end position="633"/>
    </location>
</feature>
<accession>A0A2N1J6T2</accession>
<dbReference type="PANTHER" id="PTHR23235:SF120">
    <property type="entry name" value="KRUPPEL-LIKE FACTOR 15"/>
    <property type="match status" value="1"/>
</dbReference>
<feature type="domain" description="C2H2-type" evidence="6">
    <location>
        <begin position="634"/>
        <end position="661"/>
    </location>
</feature>
<dbReference type="PANTHER" id="PTHR23235">
    <property type="entry name" value="KRUEPPEL-LIKE TRANSCRIPTION FACTOR"/>
    <property type="match status" value="1"/>
</dbReference>
<dbReference type="PROSITE" id="PS00028">
    <property type="entry name" value="ZINC_FINGER_C2H2_1"/>
    <property type="match status" value="2"/>
</dbReference>
<feature type="region of interest" description="Disordered" evidence="5">
    <location>
        <begin position="512"/>
        <end position="558"/>
    </location>
</feature>
<feature type="compositionally biased region" description="Low complexity" evidence="5">
    <location>
        <begin position="526"/>
        <end position="540"/>
    </location>
</feature>
<evidence type="ECO:0000313" key="7">
    <source>
        <dbReference type="EMBL" id="PKI82270.1"/>
    </source>
</evidence>
<dbReference type="PROSITE" id="PS50157">
    <property type="entry name" value="ZINC_FINGER_C2H2_2"/>
    <property type="match status" value="3"/>
</dbReference>
<feature type="domain" description="C2H2-type" evidence="6">
    <location>
        <begin position="574"/>
        <end position="603"/>
    </location>
</feature>